<reference evidence="1 2" key="1">
    <citation type="submission" date="2023-10" db="EMBL/GenBank/DDBJ databases">
        <title>Marimonas sp. nov. isolated from tidal mud flat.</title>
        <authorList>
            <person name="Jaincy N.J."/>
            <person name="Srinivasan S."/>
            <person name="Lee S.-S."/>
        </authorList>
    </citation>
    <scope>NUCLEOTIDE SEQUENCE [LARGE SCALE GENOMIC DNA]</scope>
    <source>
        <strain evidence="1 2">MJ-SS3</strain>
    </source>
</reference>
<dbReference type="RefSeq" id="WP_316663253.1">
    <property type="nucleotide sequence ID" value="NZ_JAWHTF010000009.1"/>
</dbReference>
<accession>A0ABU3U9X8</accession>
<proteinExistence type="predicted"/>
<comment type="caution">
    <text evidence="1">The sequence shown here is derived from an EMBL/GenBank/DDBJ whole genome shotgun (WGS) entry which is preliminary data.</text>
</comment>
<evidence type="ECO:0000313" key="1">
    <source>
        <dbReference type="EMBL" id="MDU8887157.1"/>
    </source>
</evidence>
<evidence type="ECO:0000313" key="2">
    <source>
        <dbReference type="Proteomes" id="UP001268651"/>
    </source>
</evidence>
<name>A0ABU3U9X8_9FLAO</name>
<dbReference type="Proteomes" id="UP001268651">
    <property type="component" value="Unassembled WGS sequence"/>
</dbReference>
<dbReference type="SUPFAM" id="SSF88946">
    <property type="entry name" value="Sigma2 domain of RNA polymerase sigma factors"/>
    <property type="match status" value="1"/>
</dbReference>
<dbReference type="InterPro" id="IPR013325">
    <property type="entry name" value="RNA_pol_sigma_r2"/>
</dbReference>
<sequence length="56" mass="6360">MNIKEAIIDGILVLEYQSGNVKALATLVKRRHKQFCEKAFWILKDADLAKDIAQDS</sequence>
<keyword evidence="2" id="KW-1185">Reference proteome</keyword>
<gene>
    <name evidence="1" type="ORF">RXV94_13380</name>
</gene>
<organism evidence="1 2">
    <name type="scientific">Gilvirhabdus luticola</name>
    <dbReference type="NCBI Taxonomy" id="3079858"/>
    <lineage>
        <taxon>Bacteria</taxon>
        <taxon>Pseudomonadati</taxon>
        <taxon>Bacteroidota</taxon>
        <taxon>Flavobacteriia</taxon>
        <taxon>Flavobacteriales</taxon>
        <taxon>Flavobacteriaceae</taxon>
        <taxon>Gilvirhabdus</taxon>
    </lineage>
</organism>
<dbReference type="EMBL" id="JAWHTF010000009">
    <property type="protein sequence ID" value="MDU8887157.1"/>
    <property type="molecule type" value="Genomic_DNA"/>
</dbReference>
<protein>
    <submittedName>
        <fullName evidence="1">Uncharacterized protein</fullName>
    </submittedName>
</protein>